<comment type="caution">
    <text evidence="8">The sequence shown here is derived from an EMBL/GenBank/DDBJ whole genome shotgun (WGS) entry which is preliminary data.</text>
</comment>
<keyword evidence="2 5" id="KW-0560">Oxidoreductase</keyword>
<dbReference type="Pfam" id="PF00171">
    <property type="entry name" value="Aldedh"/>
    <property type="match status" value="1"/>
</dbReference>
<gene>
    <name evidence="8" type="ORF">FHS44_006163</name>
</gene>
<evidence type="ECO:0000256" key="5">
    <source>
        <dbReference type="RuleBase" id="RU003345"/>
    </source>
</evidence>
<evidence type="ECO:0000313" key="9">
    <source>
        <dbReference type="Proteomes" id="UP000552644"/>
    </source>
</evidence>
<dbReference type="InterPro" id="IPR016163">
    <property type="entry name" value="Ald_DH_C"/>
</dbReference>
<dbReference type="InterPro" id="IPR029510">
    <property type="entry name" value="Ald_DH_CS_GLU"/>
</dbReference>
<dbReference type="GO" id="GO:0018479">
    <property type="term" value="F:benzaldehyde dehydrogenase (NAD+) activity"/>
    <property type="evidence" value="ECO:0007669"/>
    <property type="project" value="UniProtKB-EC"/>
</dbReference>
<feature type="domain" description="Aldehyde dehydrogenase" evidence="7">
    <location>
        <begin position="18"/>
        <end position="467"/>
    </location>
</feature>
<dbReference type="FunFam" id="3.40.309.10:FF:000009">
    <property type="entry name" value="Aldehyde dehydrogenase A"/>
    <property type="match status" value="1"/>
</dbReference>
<evidence type="ECO:0000256" key="4">
    <source>
        <dbReference type="PROSITE-ProRule" id="PRU10007"/>
    </source>
</evidence>
<dbReference type="PANTHER" id="PTHR42986:SF1">
    <property type="entry name" value="BENZALDEHYDE DEHYDROGENASE YFMT"/>
    <property type="match status" value="1"/>
</dbReference>
<feature type="region of interest" description="Disordered" evidence="6">
    <location>
        <begin position="434"/>
        <end position="456"/>
    </location>
</feature>
<dbReference type="Gene3D" id="3.40.309.10">
    <property type="entry name" value="Aldehyde Dehydrogenase, Chain A, domain 2"/>
    <property type="match status" value="1"/>
</dbReference>
<dbReference type="InterPro" id="IPR016161">
    <property type="entry name" value="Ald_DH/histidinol_DH"/>
</dbReference>
<dbReference type="Proteomes" id="UP000552644">
    <property type="component" value="Unassembled WGS sequence"/>
</dbReference>
<reference evidence="8 9" key="1">
    <citation type="submission" date="2020-08" db="EMBL/GenBank/DDBJ databases">
        <title>Genomic Encyclopedia of Type Strains, Phase III (KMG-III): the genomes of soil and plant-associated and newly described type strains.</title>
        <authorList>
            <person name="Whitman W."/>
        </authorList>
    </citation>
    <scope>NUCLEOTIDE SEQUENCE [LARGE SCALE GENOMIC DNA]</scope>
    <source>
        <strain evidence="8 9">CECT 8840</strain>
    </source>
</reference>
<dbReference type="InterPro" id="IPR016162">
    <property type="entry name" value="Ald_DH_N"/>
</dbReference>
<dbReference type="PANTHER" id="PTHR42986">
    <property type="entry name" value="BENZALDEHYDE DEHYDROGENASE YFMT"/>
    <property type="match status" value="1"/>
</dbReference>
<comment type="similarity">
    <text evidence="1 5">Belongs to the aldehyde dehydrogenase family.</text>
</comment>
<feature type="active site" evidence="4">
    <location>
        <position position="246"/>
    </location>
</feature>
<evidence type="ECO:0000256" key="1">
    <source>
        <dbReference type="ARBA" id="ARBA00009986"/>
    </source>
</evidence>
<evidence type="ECO:0000313" key="8">
    <source>
        <dbReference type="EMBL" id="MBB4919027.1"/>
    </source>
</evidence>
<evidence type="ECO:0000259" key="7">
    <source>
        <dbReference type="Pfam" id="PF00171"/>
    </source>
</evidence>
<dbReference type="Gene3D" id="3.40.605.10">
    <property type="entry name" value="Aldehyde Dehydrogenase, Chain A, domain 1"/>
    <property type="match status" value="1"/>
</dbReference>
<protein>
    <submittedName>
        <fullName evidence="8">Benzaldehyde dehydrogenase (NAD)</fullName>
        <ecNumber evidence="8">1.2.1.28</ecNumber>
    </submittedName>
</protein>
<name>A0A7W7QSL9_9ACTN</name>
<dbReference type="AlphaFoldDB" id="A0A7W7QSL9"/>
<dbReference type="RefSeq" id="WP_184720824.1">
    <property type="nucleotide sequence ID" value="NZ_JACHJP010000008.1"/>
</dbReference>
<accession>A0A7W7QSL9</accession>
<evidence type="ECO:0000256" key="2">
    <source>
        <dbReference type="ARBA" id="ARBA00023002"/>
    </source>
</evidence>
<keyword evidence="9" id="KW-1185">Reference proteome</keyword>
<dbReference type="InterPro" id="IPR016160">
    <property type="entry name" value="Ald_DH_CS_CYS"/>
</dbReference>
<dbReference type="EMBL" id="JACHJP010000008">
    <property type="protein sequence ID" value="MBB4919027.1"/>
    <property type="molecule type" value="Genomic_DNA"/>
</dbReference>
<dbReference type="PROSITE" id="PS00070">
    <property type="entry name" value="ALDEHYDE_DEHYDR_CYS"/>
    <property type="match status" value="1"/>
</dbReference>
<proteinExistence type="inferred from homology"/>
<dbReference type="SUPFAM" id="SSF53720">
    <property type="entry name" value="ALDH-like"/>
    <property type="match status" value="1"/>
</dbReference>
<dbReference type="FunFam" id="3.40.605.10:FF:000007">
    <property type="entry name" value="NAD/NADP-dependent betaine aldehyde dehydrogenase"/>
    <property type="match status" value="1"/>
</dbReference>
<dbReference type="EC" id="1.2.1.28" evidence="8"/>
<evidence type="ECO:0000256" key="3">
    <source>
        <dbReference type="ARBA" id="ARBA00023027"/>
    </source>
</evidence>
<dbReference type="CDD" id="cd07152">
    <property type="entry name" value="ALDH_BenzADH"/>
    <property type="match status" value="1"/>
</dbReference>
<keyword evidence="3" id="KW-0520">NAD</keyword>
<dbReference type="InterPro" id="IPR015590">
    <property type="entry name" value="Aldehyde_DH_dom"/>
</dbReference>
<sequence length="479" mass="50315">MSGLIQLDAGPDPELSGDRLQVREPATGLPLAVVTLASPADIAAAVDVAREAQPSWAATPPTGRAAVLRRAAAALERHRAEVADLLVREGGAIRGKAEHEVGAVLDELWAAAALPTRPQGHLLAAEPGRESHARRLPLGVVGVISPWNVPLLLATRAVAPALALGNTVVLKPDVRTPLSGGRVLARIFEEAGLPEGVLRVLPGGAVPGQTLVEHPDVAMIAFTGSTAVGRRIGAVAGGMLKRVSLELGGNSPLIVLDDADLEAAASAGAWGSFFHQGQICMASGRHLVHRAVADRYLELLVERAGKLRVGDPFREQVDLGPVIDGGQLDRIERIVGESVEAGARLLAGGVRRGPFYEPTVLAGVTPDMPAFTEEIFGPVAPVTVVADDDEAVALANRTAYGLSAAIQTGSVRRGLAIADRLRTGMVHVNDQTVNDESHVPFGGRGASGNGTRHGSEHSWDEYTQWQWLTVRETPARYPF</sequence>
<organism evidence="8 9">
    <name type="scientific">Streptosporangium saharense</name>
    <dbReference type="NCBI Taxonomy" id="1706840"/>
    <lineage>
        <taxon>Bacteria</taxon>
        <taxon>Bacillati</taxon>
        <taxon>Actinomycetota</taxon>
        <taxon>Actinomycetes</taxon>
        <taxon>Streptosporangiales</taxon>
        <taxon>Streptosporangiaceae</taxon>
        <taxon>Streptosporangium</taxon>
    </lineage>
</organism>
<evidence type="ECO:0000256" key="6">
    <source>
        <dbReference type="SAM" id="MobiDB-lite"/>
    </source>
</evidence>
<dbReference type="PROSITE" id="PS00687">
    <property type="entry name" value="ALDEHYDE_DEHYDR_GLU"/>
    <property type="match status" value="1"/>
</dbReference>